<dbReference type="Gene3D" id="2.40.30.170">
    <property type="match status" value="1"/>
</dbReference>
<feature type="domain" description="YknX-like beta-barrel" evidence="5">
    <location>
        <begin position="265"/>
        <end position="335"/>
    </location>
</feature>
<proteinExistence type="predicted"/>
<evidence type="ECO:0000256" key="3">
    <source>
        <dbReference type="SAM" id="Coils"/>
    </source>
</evidence>
<evidence type="ECO:0000256" key="2">
    <source>
        <dbReference type="ARBA" id="ARBA00023054"/>
    </source>
</evidence>
<feature type="coiled-coil region" evidence="3">
    <location>
        <begin position="163"/>
        <end position="208"/>
    </location>
</feature>
<dbReference type="OrthoDB" id="1522431at2"/>
<keyword evidence="7" id="KW-1185">Reference proteome</keyword>
<dbReference type="Proteomes" id="UP000251889">
    <property type="component" value="Unassembled WGS sequence"/>
</dbReference>
<protein>
    <submittedName>
        <fullName evidence="6">RND transporter</fullName>
    </submittedName>
</protein>
<dbReference type="InterPro" id="IPR050465">
    <property type="entry name" value="UPF0194_transport"/>
</dbReference>
<dbReference type="PANTHER" id="PTHR32347">
    <property type="entry name" value="EFFLUX SYSTEM COMPONENT YKNX-RELATED"/>
    <property type="match status" value="1"/>
</dbReference>
<dbReference type="EMBL" id="QMFY01000015">
    <property type="protein sequence ID" value="RAV98831.1"/>
    <property type="molecule type" value="Genomic_DNA"/>
</dbReference>
<organism evidence="6 7">
    <name type="scientific">Pseudochryseolinea flava</name>
    <dbReference type="NCBI Taxonomy" id="2059302"/>
    <lineage>
        <taxon>Bacteria</taxon>
        <taxon>Pseudomonadati</taxon>
        <taxon>Bacteroidota</taxon>
        <taxon>Cytophagia</taxon>
        <taxon>Cytophagales</taxon>
        <taxon>Fulvivirgaceae</taxon>
        <taxon>Pseudochryseolinea</taxon>
    </lineage>
</organism>
<dbReference type="GO" id="GO:0030313">
    <property type="term" value="C:cell envelope"/>
    <property type="evidence" value="ECO:0007669"/>
    <property type="project" value="UniProtKB-SubCell"/>
</dbReference>
<feature type="compositionally biased region" description="Basic and acidic residues" evidence="4">
    <location>
        <begin position="419"/>
        <end position="439"/>
    </location>
</feature>
<comment type="caution">
    <text evidence="6">The sequence shown here is derived from an EMBL/GenBank/DDBJ whole genome shotgun (WGS) entry which is preliminary data.</text>
</comment>
<keyword evidence="2 3" id="KW-0175">Coiled coil</keyword>
<dbReference type="InterPro" id="IPR058636">
    <property type="entry name" value="Beta-barrel_YknX"/>
</dbReference>
<evidence type="ECO:0000259" key="5">
    <source>
        <dbReference type="Pfam" id="PF25990"/>
    </source>
</evidence>
<dbReference type="AlphaFoldDB" id="A0A364XZG3"/>
<dbReference type="Pfam" id="PF25990">
    <property type="entry name" value="Beta-barrel_YknX"/>
    <property type="match status" value="1"/>
</dbReference>
<comment type="subcellular location">
    <subcellularLocation>
        <location evidence="1">Cell envelope</location>
    </subcellularLocation>
</comment>
<gene>
    <name evidence="6" type="ORF">DQQ10_22610</name>
</gene>
<evidence type="ECO:0000313" key="7">
    <source>
        <dbReference type="Proteomes" id="UP000251889"/>
    </source>
</evidence>
<name>A0A364XZG3_9BACT</name>
<feature type="region of interest" description="Disordered" evidence="4">
    <location>
        <begin position="419"/>
        <end position="448"/>
    </location>
</feature>
<dbReference type="RefSeq" id="WP_112749227.1">
    <property type="nucleotide sequence ID" value="NZ_QMFY01000015.1"/>
</dbReference>
<sequence length="448" mass="50335">MKKKNLIIGASALVVVILVLLFYFRNKQAGAAEALMATVKRGPFKVEIETTGELEAKNSVKILGPTQLRDFRIWNVTIQNIIDEGTVVKKGEWVATLDRSEFQNRFNEKQIELEKANSKFVQTQLDTTLQMRQSRDELINLKYGYEEKKIILDQSKFEPPATIKQNEINLEKAVRAYEQAQENYKIKKKQNVEKMREVSAELKKVQNEFGAMMKVMEAFNVTAPEDGMVIYEKGWDGKPIKAGSQINMWEPTVATLPDLTKMMSKTYVNEVDVRKVKAGQSVDIGLDAYPDKKLSGKVIRVANVGEQRPNSDAKVFEVAVEIAGTDPTLRPSMTTSNRIVAHVIDSALYIPLESLHSQADTVTFVYKVEGLKTVKQEVMIGHTNANDVVILGGLTLEDKVYLSVPAGLEEEEVALLKEMNGKRKKEDQQEKPAETEQKKVVPTASVQN</sequence>
<evidence type="ECO:0000313" key="6">
    <source>
        <dbReference type="EMBL" id="RAV98831.1"/>
    </source>
</evidence>
<reference evidence="6 7" key="1">
    <citation type="submission" date="2018-06" db="EMBL/GenBank/DDBJ databases">
        <title>Chryseolinea flavus sp. nov., a member of the phylum Bacteroidetes isolated from soil.</title>
        <authorList>
            <person name="Li Y."/>
            <person name="Wang J."/>
        </authorList>
    </citation>
    <scope>NUCLEOTIDE SEQUENCE [LARGE SCALE GENOMIC DNA]</scope>
    <source>
        <strain evidence="6 7">SDU1-6</strain>
    </source>
</reference>
<evidence type="ECO:0000256" key="1">
    <source>
        <dbReference type="ARBA" id="ARBA00004196"/>
    </source>
</evidence>
<evidence type="ECO:0000256" key="4">
    <source>
        <dbReference type="SAM" id="MobiDB-lite"/>
    </source>
</evidence>
<dbReference type="PANTHER" id="PTHR32347:SF23">
    <property type="entry name" value="BLL5650 PROTEIN"/>
    <property type="match status" value="1"/>
</dbReference>
<dbReference type="Gene3D" id="6.20.50.140">
    <property type="match status" value="1"/>
</dbReference>
<accession>A0A364XZG3</accession>